<reference evidence="1 2" key="1">
    <citation type="submission" date="2019-03" db="EMBL/GenBank/DDBJ databases">
        <title>First draft genome of Liparis tanakae, snailfish: a comprehensive survey of snailfish specific genes.</title>
        <authorList>
            <person name="Kim W."/>
            <person name="Song I."/>
            <person name="Jeong J.-H."/>
            <person name="Kim D."/>
            <person name="Kim S."/>
            <person name="Ryu S."/>
            <person name="Song J.Y."/>
            <person name="Lee S.K."/>
        </authorList>
    </citation>
    <scope>NUCLEOTIDE SEQUENCE [LARGE SCALE GENOMIC DNA]</scope>
    <source>
        <tissue evidence="1">Muscle</tissue>
    </source>
</reference>
<accession>A0A4Z2I964</accession>
<dbReference type="EMBL" id="SRLO01000120">
    <property type="protein sequence ID" value="TNN73932.1"/>
    <property type="molecule type" value="Genomic_DNA"/>
</dbReference>
<name>A0A4Z2I964_9TELE</name>
<proteinExistence type="predicted"/>
<protein>
    <submittedName>
        <fullName evidence="1">Uncharacterized protein</fullName>
    </submittedName>
</protein>
<keyword evidence="2" id="KW-1185">Reference proteome</keyword>
<dbReference type="AlphaFoldDB" id="A0A4Z2I964"/>
<evidence type="ECO:0000313" key="2">
    <source>
        <dbReference type="Proteomes" id="UP000314294"/>
    </source>
</evidence>
<organism evidence="1 2">
    <name type="scientific">Liparis tanakae</name>
    <name type="common">Tanaka's snailfish</name>
    <dbReference type="NCBI Taxonomy" id="230148"/>
    <lineage>
        <taxon>Eukaryota</taxon>
        <taxon>Metazoa</taxon>
        <taxon>Chordata</taxon>
        <taxon>Craniata</taxon>
        <taxon>Vertebrata</taxon>
        <taxon>Euteleostomi</taxon>
        <taxon>Actinopterygii</taxon>
        <taxon>Neopterygii</taxon>
        <taxon>Teleostei</taxon>
        <taxon>Neoteleostei</taxon>
        <taxon>Acanthomorphata</taxon>
        <taxon>Eupercaria</taxon>
        <taxon>Perciformes</taxon>
        <taxon>Cottioidei</taxon>
        <taxon>Cottales</taxon>
        <taxon>Liparidae</taxon>
        <taxon>Liparis</taxon>
    </lineage>
</organism>
<dbReference type="Proteomes" id="UP000314294">
    <property type="component" value="Unassembled WGS sequence"/>
</dbReference>
<gene>
    <name evidence="1" type="ORF">EYF80_015949</name>
</gene>
<sequence length="59" mass="5992">MYRTSSCKSIPGSDGCLEARIALGCRAQEVLGGIARLAAARPLLPGAPQDPPSPVPTAC</sequence>
<comment type="caution">
    <text evidence="1">The sequence shown here is derived from an EMBL/GenBank/DDBJ whole genome shotgun (WGS) entry which is preliminary data.</text>
</comment>
<evidence type="ECO:0000313" key="1">
    <source>
        <dbReference type="EMBL" id="TNN73932.1"/>
    </source>
</evidence>